<evidence type="ECO:0000313" key="1">
    <source>
        <dbReference type="EMBL" id="CAD8919958.1"/>
    </source>
</evidence>
<name>A0A7S1CK98_9STRA</name>
<proteinExistence type="predicted"/>
<dbReference type="EMBL" id="HBFS01019687">
    <property type="protein sequence ID" value="CAD8919958.1"/>
    <property type="molecule type" value="Transcribed_RNA"/>
</dbReference>
<reference evidence="1" key="1">
    <citation type="submission" date="2021-01" db="EMBL/GenBank/DDBJ databases">
        <authorList>
            <person name="Corre E."/>
            <person name="Pelletier E."/>
            <person name="Niang G."/>
            <person name="Scheremetjew M."/>
            <person name="Finn R."/>
            <person name="Kale V."/>
            <person name="Holt S."/>
            <person name="Cochrane G."/>
            <person name="Meng A."/>
            <person name="Brown T."/>
            <person name="Cohen L."/>
        </authorList>
    </citation>
    <scope>NUCLEOTIDE SEQUENCE</scope>
    <source>
        <strain evidence="1">Ms1</strain>
    </source>
</reference>
<dbReference type="AlphaFoldDB" id="A0A7S1CK98"/>
<gene>
    <name evidence="1" type="ORF">BSP0115_LOCUS13220</name>
</gene>
<protein>
    <submittedName>
        <fullName evidence="1">Uncharacterized protein</fullName>
    </submittedName>
</protein>
<accession>A0A7S1CK98</accession>
<organism evidence="1">
    <name type="scientific">Bicosoecida sp. CB-2014</name>
    <dbReference type="NCBI Taxonomy" id="1486930"/>
    <lineage>
        <taxon>Eukaryota</taxon>
        <taxon>Sar</taxon>
        <taxon>Stramenopiles</taxon>
        <taxon>Bigyra</taxon>
        <taxon>Opalozoa</taxon>
        <taxon>Bicosoecida</taxon>
    </lineage>
</organism>
<sequence length="186" mass="19877">MLAAGVDADVAAAVLDGLFRDVAVQAHAGTPVPREEAARSIRHSDTIMSLLHLAVSLRGRRGVLFETYASADDEDGGRRGARAAVVHHDLQRVACAAGGAYLTCPTAAFHYPYFPHEELVLAVQFRILCPAAEPLCRLYRDGSYRRGLSAMGRAALAAVADATATQAWRLPSLREVVAEHAALFGE</sequence>